<dbReference type="OrthoDB" id="9803101at2"/>
<dbReference type="Pfam" id="PF01042">
    <property type="entry name" value="Ribonuc_L-PSP"/>
    <property type="match status" value="1"/>
</dbReference>
<dbReference type="GO" id="GO:0019239">
    <property type="term" value="F:deaminase activity"/>
    <property type="evidence" value="ECO:0007669"/>
    <property type="project" value="TreeGrafter"/>
</dbReference>
<dbReference type="KEGG" id="sgp:SpiGrapes_2939"/>
<dbReference type="Gene3D" id="3.30.1330.40">
    <property type="entry name" value="RutC-like"/>
    <property type="match status" value="1"/>
</dbReference>
<dbReference type="Proteomes" id="UP000005632">
    <property type="component" value="Chromosome"/>
</dbReference>
<dbReference type="InterPro" id="IPR035959">
    <property type="entry name" value="RutC-like_sf"/>
</dbReference>
<dbReference type="FunFam" id="3.30.1330.40:FF:000001">
    <property type="entry name" value="L-PSP family endoribonuclease"/>
    <property type="match status" value="1"/>
</dbReference>
<dbReference type="InterPro" id="IPR006056">
    <property type="entry name" value="RidA"/>
</dbReference>
<organism evidence="2 3">
    <name type="scientific">Sphaerochaeta pleomorpha (strain ATCC BAA-1885 / DSM 22778 / Grapes)</name>
    <dbReference type="NCBI Taxonomy" id="158190"/>
    <lineage>
        <taxon>Bacteria</taxon>
        <taxon>Pseudomonadati</taxon>
        <taxon>Spirochaetota</taxon>
        <taxon>Spirochaetia</taxon>
        <taxon>Spirochaetales</taxon>
        <taxon>Sphaerochaetaceae</taxon>
        <taxon>Sphaerochaeta</taxon>
    </lineage>
</organism>
<evidence type="ECO:0000256" key="1">
    <source>
        <dbReference type="ARBA" id="ARBA00010552"/>
    </source>
</evidence>
<sequence length="134" mass="14593">MIDKTSTLEKKQIRTEKAPAAIGPYSQAILVAPFLFTSGQIPVDPSNGQLVEGGIEAQTRQVFENLKAVLAEAGSDFSKVVKSTVFLKDMNDFGKMNEVYTSYFKEGILPARSAVQVARLPKDVAVEIEMIALV</sequence>
<dbReference type="STRING" id="158190.SpiGrapes_2939"/>
<dbReference type="NCBIfam" id="TIGR00004">
    <property type="entry name" value="Rid family detoxifying hydrolase"/>
    <property type="match status" value="1"/>
</dbReference>
<protein>
    <submittedName>
        <fullName evidence="2">Endoribonuclease L-PSP, putative</fullName>
    </submittedName>
</protein>
<dbReference type="RefSeq" id="WP_014271528.1">
    <property type="nucleotide sequence ID" value="NC_016633.1"/>
</dbReference>
<dbReference type="GO" id="GO:0005829">
    <property type="term" value="C:cytosol"/>
    <property type="evidence" value="ECO:0007669"/>
    <property type="project" value="TreeGrafter"/>
</dbReference>
<dbReference type="InterPro" id="IPR019897">
    <property type="entry name" value="RidA_CS"/>
</dbReference>
<evidence type="ECO:0000313" key="3">
    <source>
        <dbReference type="Proteomes" id="UP000005632"/>
    </source>
</evidence>
<dbReference type="PANTHER" id="PTHR11803">
    <property type="entry name" value="2-IMINOBUTANOATE/2-IMINOPROPANOATE DEAMINASE RIDA"/>
    <property type="match status" value="1"/>
</dbReference>
<dbReference type="HOGENOM" id="CLU_100715_7_3_12"/>
<dbReference type="InterPro" id="IPR006175">
    <property type="entry name" value="YjgF/YER057c/UK114"/>
</dbReference>
<evidence type="ECO:0000313" key="2">
    <source>
        <dbReference type="EMBL" id="AEV30689.1"/>
    </source>
</evidence>
<dbReference type="EMBL" id="CP003155">
    <property type="protein sequence ID" value="AEV30689.1"/>
    <property type="molecule type" value="Genomic_DNA"/>
</dbReference>
<dbReference type="CDD" id="cd00448">
    <property type="entry name" value="YjgF_YER057c_UK114_family"/>
    <property type="match status" value="1"/>
</dbReference>
<reference evidence="2 3" key="1">
    <citation type="submission" date="2011-11" db="EMBL/GenBank/DDBJ databases">
        <title>Complete sequence of Spirochaeta sp. grapes.</title>
        <authorList>
            <consortium name="US DOE Joint Genome Institute"/>
            <person name="Lucas S."/>
            <person name="Han J."/>
            <person name="Lapidus A."/>
            <person name="Cheng J.-F."/>
            <person name="Goodwin L."/>
            <person name="Pitluck S."/>
            <person name="Peters L."/>
            <person name="Ovchinnikova G."/>
            <person name="Munk A.C."/>
            <person name="Detter J.C."/>
            <person name="Han C."/>
            <person name="Tapia R."/>
            <person name="Land M."/>
            <person name="Hauser L."/>
            <person name="Kyrpides N."/>
            <person name="Ivanova N."/>
            <person name="Pagani I."/>
            <person name="Ritalahtilisa K."/>
            <person name="Loeffler F."/>
            <person name="Woyke T."/>
        </authorList>
    </citation>
    <scope>NUCLEOTIDE SEQUENCE [LARGE SCALE GENOMIC DNA]</scope>
    <source>
        <strain evidence="3">ATCC BAA-1885 / DSM 22778 / Grapes</strain>
    </source>
</reference>
<dbReference type="AlphaFoldDB" id="G8QXP5"/>
<dbReference type="PANTHER" id="PTHR11803:SF39">
    <property type="entry name" value="2-IMINOBUTANOATE_2-IMINOPROPANOATE DEAMINASE"/>
    <property type="match status" value="1"/>
</dbReference>
<accession>G8QXP5</accession>
<dbReference type="SUPFAM" id="SSF55298">
    <property type="entry name" value="YjgF-like"/>
    <property type="match status" value="1"/>
</dbReference>
<keyword evidence="3" id="KW-1185">Reference proteome</keyword>
<dbReference type="eggNOG" id="COG0251">
    <property type="taxonomic scope" value="Bacteria"/>
</dbReference>
<gene>
    <name evidence="2" type="ordered locus">SpiGrapes_2939</name>
</gene>
<dbReference type="PROSITE" id="PS01094">
    <property type="entry name" value="UPF0076"/>
    <property type="match status" value="1"/>
</dbReference>
<proteinExistence type="inferred from homology"/>
<name>G8QXP5_SPHPG</name>
<comment type="similarity">
    <text evidence="1">Belongs to the RutC family.</text>
</comment>